<keyword evidence="2" id="KW-1185">Reference proteome</keyword>
<sequence>MTACQETEGDIGGYSQATIVYSALVAGSLVKRTGLAVARGAACTTQAAARAARYSAASVEYAGLKSASLVVRGVSATGSCAARALAPVGRSVARPFGALGRGTACLFRRKPAAAPSPDPAVAQLAQRVSHLEDRLAELERFGVRPASAVNEPRAGAEVDDARRAVLRAIMVENKLIRSAG</sequence>
<name>C4XP81_SOLM1</name>
<dbReference type="Proteomes" id="UP000009071">
    <property type="component" value="Chromosome"/>
</dbReference>
<evidence type="ECO:0000313" key="2">
    <source>
        <dbReference type="Proteomes" id="UP000009071"/>
    </source>
</evidence>
<reference evidence="1 2" key="1">
    <citation type="journal article" date="2009" name="Genome Res.">
        <title>Whole genome sequence of Desulfovibrio magneticus strain RS-1 revealed common gene clusters in magnetotactic bacteria.</title>
        <authorList>
            <person name="Nakazawa H."/>
            <person name="Arakaki A."/>
            <person name="Narita-Yamada S."/>
            <person name="Yashiro I."/>
            <person name="Jinno K."/>
            <person name="Aoki N."/>
            <person name="Tsuruyama A."/>
            <person name="Okamura Y."/>
            <person name="Tanikawa S."/>
            <person name="Fujita N."/>
            <person name="Takeyama H."/>
            <person name="Matsunaga T."/>
        </authorList>
    </citation>
    <scope>NUCLEOTIDE SEQUENCE [LARGE SCALE GENOMIC DNA]</scope>
    <source>
        <strain evidence="2">ATCC 700980 / DSM 13731 / RS-1</strain>
    </source>
</reference>
<dbReference type="AlphaFoldDB" id="C4XP81"/>
<dbReference type="RefSeq" id="WP_015862715.1">
    <property type="nucleotide sequence ID" value="NC_012796.1"/>
</dbReference>
<accession>C4XP81</accession>
<protein>
    <submittedName>
        <fullName evidence="1">Uncharacterized protein</fullName>
    </submittedName>
</protein>
<dbReference type="KEGG" id="dma:DMR_40950"/>
<dbReference type="STRING" id="573370.DMR_40950"/>
<organism evidence="1 2">
    <name type="scientific">Solidesulfovibrio magneticus (strain ATCC 700980 / DSM 13731 / RS-1)</name>
    <name type="common">Desulfovibrio magneticus</name>
    <dbReference type="NCBI Taxonomy" id="573370"/>
    <lineage>
        <taxon>Bacteria</taxon>
        <taxon>Pseudomonadati</taxon>
        <taxon>Thermodesulfobacteriota</taxon>
        <taxon>Desulfovibrionia</taxon>
        <taxon>Desulfovibrionales</taxon>
        <taxon>Desulfovibrionaceae</taxon>
        <taxon>Solidesulfovibrio</taxon>
    </lineage>
</organism>
<gene>
    <name evidence="1" type="ordered locus">DMR_40950</name>
</gene>
<dbReference type="HOGENOM" id="CLU_1493922_0_0_7"/>
<proteinExistence type="predicted"/>
<evidence type="ECO:0000313" key="1">
    <source>
        <dbReference type="EMBL" id="BAH77586.1"/>
    </source>
</evidence>
<dbReference type="EMBL" id="AP010904">
    <property type="protein sequence ID" value="BAH77586.1"/>
    <property type="molecule type" value="Genomic_DNA"/>
</dbReference>